<reference evidence="18" key="2">
    <citation type="submission" date="2025-09" db="UniProtKB">
        <authorList>
            <consortium name="Ensembl"/>
        </authorList>
    </citation>
    <scope>IDENTIFICATION</scope>
</reference>
<evidence type="ECO:0000256" key="13">
    <source>
        <dbReference type="ARBA" id="ARBA00023004"/>
    </source>
</evidence>
<feature type="region of interest" description="Disordered" evidence="15">
    <location>
        <begin position="600"/>
        <end position="620"/>
    </location>
</feature>
<dbReference type="AlphaFoldDB" id="A0A673WZC0"/>
<evidence type="ECO:0000313" key="18">
    <source>
        <dbReference type="Ensembl" id="ENSSTUP00000014032.1"/>
    </source>
</evidence>
<keyword evidence="12" id="KW-0560">Oxidoreductase</keyword>
<accession>A0A673WZC0</accession>
<keyword evidence="5" id="KW-0479">Metal-binding</keyword>
<evidence type="ECO:0000256" key="9">
    <source>
        <dbReference type="ARBA" id="ARBA00022824"/>
    </source>
</evidence>
<keyword evidence="11" id="KW-0223">Dioxygenase</keyword>
<keyword evidence="6 16" id="KW-0732">Signal</keyword>
<dbReference type="GO" id="GO:0019797">
    <property type="term" value="F:procollagen-proline 3-dioxygenase activity"/>
    <property type="evidence" value="ECO:0007669"/>
    <property type="project" value="UniProtKB-EC"/>
</dbReference>
<dbReference type="PANTHER" id="PTHR14049:SF1">
    <property type="entry name" value="PROLYL 3-HYDROXYLASE 2"/>
    <property type="match status" value="1"/>
</dbReference>
<evidence type="ECO:0000256" key="14">
    <source>
        <dbReference type="ARBA" id="ARBA00023180"/>
    </source>
</evidence>
<proteinExistence type="inferred from homology"/>
<dbReference type="Pfam" id="PF23557">
    <property type="entry name" value="TPR_leprecan"/>
    <property type="match status" value="1"/>
</dbReference>
<evidence type="ECO:0000256" key="3">
    <source>
        <dbReference type="ARBA" id="ARBA00006487"/>
    </source>
</evidence>
<organism evidence="18 19">
    <name type="scientific">Salmo trutta</name>
    <name type="common">Brown trout</name>
    <dbReference type="NCBI Taxonomy" id="8032"/>
    <lineage>
        <taxon>Eukaryota</taxon>
        <taxon>Metazoa</taxon>
        <taxon>Chordata</taxon>
        <taxon>Craniata</taxon>
        <taxon>Vertebrata</taxon>
        <taxon>Euteleostomi</taxon>
        <taxon>Actinopterygii</taxon>
        <taxon>Neopterygii</taxon>
        <taxon>Teleostei</taxon>
        <taxon>Protacanthopterygii</taxon>
        <taxon>Salmoniformes</taxon>
        <taxon>Salmonidae</taxon>
        <taxon>Salmoninae</taxon>
        <taxon>Salmo</taxon>
    </lineage>
</organism>
<comment type="cofactor">
    <cofactor evidence="2">
        <name>Fe cation</name>
        <dbReference type="ChEBI" id="CHEBI:24875"/>
    </cofactor>
</comment>
<comment type="similarity">
    <text evidence="3">Belongs to the leprecan family.</text>
</comment>
<evidence type="ECO:0000256" key="4">
    <source>
        <dbReference type="ARBA" id="ARBA00012262"/>
    </source>
</evidence>
<dbReference type="GO" id="GO:0005783">
    <property type="term" value="C:endoplasmic reticulum"/>
    <property type="evidence" value="ECO:0007669"/>
    <property type="project" value="TreeGrafter"/>
</dbReference>
<evidence type="ECO:0000256" key="16">
    <source>
        <dbReference type="SAM" id="SignalP"/>
    </source>
</evidence>
<dbReference type="EC" id="1.14.11.7" evidence="4"/>
<dbReference type="GO" id="GO:0031418">
    <property type="term" value="F:L-ascorbic acid binding"/>
    <property type="evidence" value="ECO:0007669"/>
    <property type="project" value="UniProtKB-KW"/>
</dbReference>
<evidence type="ECO:0000256" key="11">
    <source>
        <dbReference type="ARBA" id="ARBA00022964"/>
    </source>
</evidence>
<evidence type="ECO:0000256" key="8">
    <source>
        <dbReference type="ARBA" id="ARBA00022803"/>
    </source>
</evidence>
<gene>
    <name evidence="18" type="primary">P3H2</name>
    <name evidence="18" type="synonym">LOC115157986</name>
</gene>
<keyword evidence="7" id="KW-0677">Repeat</keyword>
<keyword evidence="8" id="KW-0802">TPR repeat</keyword>
<keyword evidence="9" id="KW-0256">Endoplasmic reticulum</keyword>
<evidence type="ECO:0000256" key="15">
    <source>
        <dbReference type="SAM" id="MobiDB-lite"/>
    </source>
</evidence>
<feature type="signal peptide" evidence="16">
    <location>
        <begin position="1"/>
        <end position="23"/>
    </location>
</feature>
<name>A0A673WZC0_SALTR</name>
<protein>
    <recommendedName>
        <fullName evidence="4">procollagen-proline 3-dioxygenase</fullName>
        <ecNumber evidence="4">1.14.11.7</ecNumber>
    </recommendedName>
</protein>
<comment type="cofactor">
    <cofactor evidence="1">
        <name>L-ascorbate</name>
        <dbReference type="ChEBI" id="CHEBI:38290"/>
    </cofactor>
</comment>
<evidence type="ECO:0000256" key="7">
    <source>
        <dbReference type="ARBA" id="ARBA00022737"/>
    </source>
</evidence>
<dbReference type="InterPro" id="IPR044862">
    <property type="entry name" value="Pro_4_hyd_alph_FE2OG_OXY"/>
</dbReference>
<dbReference type="GeneTree" id="ENSGT00940000159593"/>
<dbReference type="GO" id="GO:0032963">
    <property type="term" value="P:collagen metabolic process"/>
    <property type="evidence" value="ECO:0007669"/>
    <property type="project" value="InterPro"/>
</dbReference>
<evidence type="ECO:0000256" key="12">
    <source>
        <dbReference type="ARBA" id="ARBA00023002"/>
    </source>
</evidence>
<dbReference type="Gene3D" id="2.60.120.620">
    <property type="entry name" value="q2cbj1_9rhob like domain"/>
    <property type="match status" value="1"/>
</dbReference>
<dbReference type="FunFam" id="2.60.120.620:FF:000003">
    <property type="entry name" value="Prolyl 3-hydroxylase 2"/>
    <property type="match status" value="1"/>
</dbReference>
<evidence type="ECO:0000259" key="17">
    <source>
        <dbReference type="PROSITE" id="PS51471"/>
    </source>
</evidence>
<sequence length="620" mass="71176">CQHSIWTPFLSIVLQALLSSSRGSLEPYDLLYNNAVDAFYRSDYKDVVRYMEGALSSYAEVRQTKVRCRLRCQDQHPFDSVTMDLQFFDVVLRRSNCQNECVEEKVGTQSMHKVSEDVNQDFQRRIPYNYLQLAYQKLKQLDKAAAAAHTYFQANPEHVEMDQNLEQYKALEGTDQDHFVDREARPHQMSFSAGVKLYDSADYKGAIAQFEEALQEYYKADVECRALCQGPQRFEEQDHVLYRYSLYELVSDHFTQALHCEHECVRDLSTRPGRLSPMENYLPLHYDYLQFAYFQMNMVEEAMECAQSYLLFHEGDEFMTENVEYYREAVVNTLPSSSVLVCVFVCVCTVGGPLVYDSVRLVQNSKALNGTQRVLLDDVISVDECAELTNLAHTVTMAGDGYRGKMSPHTPNERFEGATVLKTLQYGYEGRVPLKSARLFYDASERARRIIESYFLLNSTLHFSYTHLVCRTAIAGQQDHRNDLSHPIHADNCLLDPEANECWKEPPAYTYRDYSALLYLNGDFEGGEFIFTEMDAKTVTAQVKPKCGRMVGFSSGGENPHGVRAVTRGQRCAVALWFTLDPLFRELERLQADEVMQALDNQSSQSQWDTSLNINPKDEL</sequence>
<dbReference type="InterPro" id="IPR039575">
    <property type="entry name" value="P3H"/>
</dbReference>
<dbReference type="Proteomes" id="UP000472277">
    <property type="component" value="Chromosome 22"/>
</dbReference>
<dbReference type="Gene3D" id="1.25.40.10">
    <property type="entry name" value="Tetratricopeptide repeat domain"/>
    <property type="match status" value="2"/>
</dbReference>
<feature type="domain" description="Fe2OG dioxygenase" evidence="17">
    <location>
        <begin position="466"/>
        <end position="580"/>
    </location>
</feature>
<evidence type="ECO:0000256" key="2">
    <source>
        <dbReference type="ARBA" id="ARBA00001962"/>
    </source>
</evidence>
<reference evidence="18" key="1">
    <citation type="submission" date="2025-08" db="UniProtKB">
        <authorList>
            <consortium name="Ensembl"/>
        </authorList>
    </citation>
    <scope>IDENTIFICATION</scope>
</reference>
<evidence type="ECO:0000313" key="19">
    <source>
        <dbReference type="Proteomes" id="UP000472277"/>
    </source>
</evidence>
<dbReference type="SMART" id="SM00702">
    <property type="entry name" value="P4Hc"/>
    <property type="match status" value="1"/>
</dbReference>
<dbReference type="PANTHER" id="PTHR14049">
    <property type="entry name" value="LEPRECAN 1"/>
    <property type="match status" value="1"/>
</dbReference>
<dbReference type="InterPro" id="IPR056585">
    <property type="entry name" value="Leprecan_dom"/>
</dbReference>
<keyword evidence="19" id="KW-1185">Reference proteome</keyword>
<dbReference type="Ensembl" id="ENSSTUT00000014820.1">
    <property type="protein sequence ID" value="ENSSTUP00000014032.1"/>
    <property type="gene ID" value="ENSSTUG00000006232.1"/>
</dbReference>
<dbReference type="InterPro" id="IPR006620">
    <property type="entry name" value="Pro_4_hyd_alph"/>
</dbReference>
<evidence type="ECO:0000256" key="6">
    <source>
        <dbReference type="ARBA" id="ARBA00022729"/>
    </source>
</evidence>
<dbReference type="Pfam" id="PF13640">
    <property type="entry name" value="2OG-FeII_Oxy_3"/>
    <property type="match status" value="1"/>
</dbReference>
<feature type="compositionally biased region" description="Polar residues" evidence="15">
    <location>
        <begin position="600"/>
        <end position="614"/>
    </location>
</feature>
<dbReference type="PROSITE" id="PS51471">
    <property type="entry name" value="FE2OG_OXY"/>
    <property type="match status" value="1"/>
</dbReference>
<evidence type="ECO:0000256" key="10">
    <source>
        <dbReference type="ARBA" id="ARBA00022896"/>
    </source>
</evidence>
<feature type="chain" id="PRO_5025546301" description="procollagen-proline 3-dioxygenase" evidence="16">
    <location>
        <begin position="24"/>
        <end position="620"/>
    </location>
</feature>
<dbReference type="InterPro" id="IPR005123">
    <property type="entry name" value="Oxoglu/Fe-dep_dioxygenase_dom"/>
</dbReference>
<keyword evidence="14" id="KW-0325">Glycoprotein</keyword>
<evidence type="ECO:0000256" key="1">
    <source>
        <dbReference type="ARBA" id="ARBA00001961"/>
    </source>
</evidence>
<keyword evidence="10" id="KW-0847">Vitamin C</keyword>
<keyword evidence="13" id="KW-0408">Iron</keyword>
<dbReference type="InterPro" id="IPR011990">
    <property type="entry name" value="TPR-like_helical_dom_sf"/>
</dbReference>
<dbReference type="GO" id="GO:0005506">
    <property type="term" value="F:iron ion binding"/>
    <property type="evidence" value="ECO:0007669"/>
    <property type="project" value="InterPro"/>
</dbReference>
<evidence type="ECO:0000256" key="5">
    <source>
        <dbReference type="ARBA" id="ARBA00022723"/>
    </source>
</evidence>